<evidence type="ECO:0000256" key="2">
    <source>
        <dbReference type="ARBA" id="ARBA00022475"/>
    </source>
</evidence>
<organism evidence="7 8">
    <name type="scientific">Ruminococcus flavefaciens</name>
    <dbReference type="NCBI Taxonomy" id="1265"/>
    <lineage>
        <taxon>Bacteria</taxon>
        <taxon>Bacillati</taxon>
        <taxon>Bacillota</taxon>
        <taxon>Clostridia</taxon>
        <taxon>Eubacteriales</taxon>
        <taxon>Oscillospiraceae</taxon>
        <taxon>Ruminococcus</taxon>
    </lineage>
</organism>
<dbReference type="GO" id="GO:0005886">
    <property type="term" value="C:plasma membrane"/>
    <property type="evidence" value="ECO:0007669"/>
    <property type="project" value="UniProtKB-SubCell"/>
</dbReference>
<dbReference type="GO" id="GO:0036376">
    <property type="term" value="P:sodium ion export across plasma membrane"/>
    <property type="evidence" value="ECO:0007669"/>
    <property type="project" value="InterPro"/>
</dbReference>
<evidence type="ECO:0000256" key="4">
    <source>
        <dbReference type="ARBA" id="ARBA00022989"/>
    </source>
</evidence>
<dbReference type="InterPro" id="IPR005899">
    <property type="entry name" value="Na_pump_deCOase"/>
</dbReference>
<dbReference type="OrthoDB" id="1821400at2"/>
<name>A0A1M7H817_RUMFL</name>
<evidence type="ECO:0000256" key="3">
    <source>
        <dbReference type="ARBA" id="ARBA00022692"/>
    </source>
</evidence>
<accession>A0A1M7H817</accession>
<dbReference type="Pfam" id="PF04277">
    <property type="entry name" value="OAD_gamma"/>
    <property type="match status" value="1"/>
</dbReference>
<dbReference type="RefSeq" id="WP_072948581.1">
    <property type="nucleotide sequence ID" value="NZ_FRCT01000002.1"/>
</dbReference>
<evidence type="ECO:0000256" key="6">
    <source>
        <dbReference type="SAM" id="Phobius"/>
    </source>
</evidence>
<evidence type="ECO:0000256" key="1">
    <source>
        <dbReference type="ARBA" id="ARBA00004236"/>
    </source>
</evidence>
<sequence>MFDNLLVSAAVEKAEEMSIADAGLTAVFGYAVVFIGLVILMIVLNCTGAYFKSKDAKAKAAADAEAAKKKTAAPAAVEAKPELPLAPGSAGHVKLFDVPDKEAAMIMAIVADKMQKPLNELHFISIKEVK</sequence>
<keyword evidence="2" id="KW-1003">Cell membrane</keyword>
<comment type="subcellular location">
    <subcellularLocation>
        <location evidence="1">Cell membrane</location>
    </subcellularLocation>
</comment>
<dbReference type="GO" id="GO:0015081">
    <property type="term" value="F:sodium ion transmembrane transporter activity"/>
    <property type="evidence" value="ECO:0007669"/>
    <property type="project" value="InterPro"/>
</dbReference>
<dbReference type="Proteomes" id="UP000184394">
    <property type="component" value="Unassembled WGS sequence"/>
</dbReference>
<protein>
    <submittedName>
        <fullName evidence="7">Oxaloacetate decarboxylase, gamma chain</fullName>
    </submittedName>
</protein>
<evidence type="ECO:0000313" key="8">
    <source>
        <dbReference type="Proteomes" id="UP000184394"/>
    </source>
</evidence>
<evidence type="ECO:0000256" key="5">
    <source>
        <dbReference type="ARBA" id="ARBA00023136"/>
    </source>
</evidence>
<keyword evidence="5 6" id="KW-0472">Membrane</keyword>
<evidence type="ECO:0000313" key="7">
    <source>
        <dbReference type="EMBL" id="SHM24610.1"/>
    </source>
</evidence>
<gene>
    <name evidence="7" type="ORF">SAMN04487860_102175</name>
</gene>
<feature type="transmembrane region" description="Helical" evidence="6">
    <location>
        <begin position="27"/>
        <end position="51"/>
    </location>
</feature>
<keyword evidence="3 6" id="KW-0812">Transmembrane</keyword>
<proteinExistence type="predicted"/>
<keyword evidence="4 6" id="KW-1133">Transmembrane helix</keyword>
<reference evidence="7 8" key="1">
    <citation type="submission" date="2016-11" db="EMBL/GenBank/DDBJ databases">
        <authorList>
            <person name="Jaros S."/>
            <person name="Januszkiewicz K."/>
            <person name="Wedrychowicz H."/>
        </authorList>
    </citation>
    <scope>NUCLEOTIDE SEQUENCE [LARGE SCALE GENOMIC DNA]</scope>
    <source>
        <strain evidence="7 8">Y1</strain>
    </source>
</reference>
<dbReference type="AlphaFoldDB" id="A0A1M7H817"/>
<dbReference type="EMBL" id="FRCT01000002">
    <property type="protein sequence ID" value="SHM24610.1"/>
    <property type="molecule type" value="Genomic_DNA"/>
</dbReference>